<dbReference type="Pfam" id="PF24336">
    <property type="entry name" value="DUF7504"/>
    <property type="match status" value="1"/>
</dbReference>
<evidence type="ECO:0000313" key="1">
    <source>
        <dbReference type="EMBL" id="MFC3476337.1"/>
    </source>
</evidence>
<proteinExistence type="predicted"/>
<gene>
    <name evidence="1" type="ORF">ACFOKC_01225</name>
</gene>
<organism evidence="1 2">
    <name type="scientific">Halobacterium litoreum</name>
    <dbReference type="NCBI Taxonomy" id="2039234"/>
    <lineage>
        <taxon>Archaea</taxon>
        <taxon>Methanobacteriati</taxon>
        <taxon>Methanobacteriota</taxon>
        <taxon>Stenosarchaea group</taxon>
        <taxon>Halobacteria</taxon>
        <taxon>Halobacteriales</taxon>
        <taxon>Halobacteriaceae</taxon>
        <taxon>Halobacterium</taxon>
    </lineage>
</organism>
<protein>
    <submittedName>
        <fullName evidence="1">DUF835 domain-containing protein</fullName>
    </submittedName>
</protein>
<evidence type="ECO:0000313" key="2">
    <source>
        <dbReference type="Proteomes" id="UP001595660"/>
    </source>
</evidence>
<dbReference type="GeneID" id="69117754"/>
<dbReference type="AlphaFoldDB" id="A0ABD5NB67"/>
<dbReference type="EMBL" id="JBHRWN010000002">
    <property type="protein sequence ID" value="MFC3476337.1"/>
    <property type="molecule type" value="Genomic_DNA"/>
</dbReference>
<dbReference type="InterPro" id="IPR055927">
    <property type="entry name" value="DUF7504"/>
</dbReference>
<dbReference type="RefSeq" id="WP_232572511.1">
    <property type="nucleotide sequence ID" value="NZ_CP089466.1"/>
</dbReference>
<comment type="caution">
    <text evidence="1">The sequence shown here is derived from an EMBL/GenBank/DDBJ whole genome shotgun (WGS) entry which is preliminary data.</text>
</comment>
<reference evidence="1 2" key="1">
    <citation type="journal article" date="2019" name="Int. J. Syst. Evol. Microbiol.">
        <title>The Global Catalogue of Microorganisms (GCM) 10K type strain sequencing project: providing services to taxonomists for standard genome sequencing and annotation.</title>
        <authorList>
            <consortium name="The Broad Institute Genomics Platform"/>
            <consortium name="The Broad Institute Genome Sequencing Center for Infectious Disease"/>
            <person name="Wu L."/>
            <person name="Ma J."/>
        </authorList>
    </citation>
    <scope>NUCLEOTIDE SEQUENCE [LARGE SCALE GENOMIC DNA]</scope>
    <source>
        <strain evidence="1 2">CGMCC 1.12562</strain>
    </source>
</reference>
<name>A0ABD5NB67_9EURY</name>
<sequence>MSEMSDSLTEQLADASNILVLEDGASSADERIHEMLLSGLTERETDVLVVTFSRPGPWLDAWGDQLVSAGSNLGLVRLSETDRREGRRNGAHVRSVNPNDLTGLGMAIRDFFDGAASSPNDAVVCFDSLTELSEYNSVRTLFRFLRVITQQVSTEDATAHFHVDPVAHDSQSLARLKPPFDAHVKCEDADEVSVSRPY</sequence>
<keyword evidence="2" id="KW-1185">Reference proteome</keyword>
<dbReference type="Proteomes" id="UP001595660">
    <property type="component" value="Unassembled WGS sequence"/>
</dbReference>
<accession>A0ABD5NB67</accession>